<organism evidence="1 2">
    <name type="scientific">Candidatus Dehalogenimonas loeffleri</name>
    <dbReference type="NCBI Taxonomy" id="3127115"/>
    <lineage>
        <taxon>Bacteria</taxon>
        <taxon>Bacillati</taxon>
        <taxon>Chloroflexota</taxon>
        <taxon>Dehalococcoidia</taxon>
        <taxon>Dehalococcoidales</taxon>
        <taxon>Dehalococcoidaceae</taxon>
        <taxon>Dehalogenimonas</taxon>
    </lineage>
</organism>
<reference evidence="1 2" key="1">
    <citation type="submission" date="2024-03" db="EMBL/GenBank/DDBJ databases">
        <title>A Dehalogenimonas Isolated from Estuarine Sediments Dihaloeliminates Chlorinated Alkanes.</title>
        <authorList>
            <person name="Yang Y."/>
            <person name="Wang H."/>
        </authorList>
    </citation>
    <scope>NUCLEOTIDE SEQUENCE [LARGE SCALE GENOMIC DNA]</scope>
    <source>
        <strain evidence="1 2">W</strain>
    </source>
</reference>
<gene>
    <name evidence="1" type="ORF">V8247_02945</name>
</gene>
<evidence type="ECO:0000313" key="2">
    <source>
        <dbReference type="Proteomes" id="UP001375370"/>
    </source>
</evidence>
<dbReference type="EMBL" id="CP146612">
    <property type="protein sequence ID" value="WWX25939.1"/>
    <property type="molecule type" value="Genomic_DNA"/>
</dbReference>
<accession>A0ABZ2J8J8</accession>
<name>A0ABZ2J8J8_9CHLR</name>
<dbReference type="CDD" id="cd18722">
    <property type="entry name" value="PIN_NicB-like"/>
    <property type="match status" value="1"/>
</dbReference>
<sequence>MKTNVYIDGFNLYYGALKYSPFKWLNLAMLCSNLFPNDTINQIRYFTARVKPSPHDLEAPLRQDIYLRALRTLPSLSIYQGRYVQHPTLSAQYPLVYINHPKRHAAVKPVLIDKPEYAYIANGEAKPEGSPVCAYVLKREEKGSDVNLASMLLADCYEDAFDKAVVISNDSDLCMPIELSIRRCGKHITVVNPHDKSYQSVHLKKIATAYMQNINRSVLAASQFPHTLSDSVGTITKPAGW</sequence>
<dbReference type="Proteomes" id="UP001375370">
    <property type="component" value="Chromosome"/>
</dbReference>
<dbReference type="Gene3D" id="3.40.50.1010">
    <property type="entry name" value="5'-nuclease"/>
    <property type="match status" value="1"/>
</dbReference>
<proteinExistence type="predicted"/>
<evidence type="ECO:0000313" key="1">
    <source>
        <dbReference type="EMBL" id="WWX25939.1"/>
    </source>
</evidence>
<dbReference type="RefSeq" id="WP_338738602.1">
    <property type="nucleotide sequence ID" value="NZ_CP146612.1"/>
</dbReference>
<keyword evidence="2" id="KW-1185">Reference proteome</keyword>
<protein>
    <submittedName>
        <fullName evidence="1">NYN domain-containing protein</fullName>
    </submittedName>
</protein>